<dbReference type="Gene3D" id="3.40.50.300">
    <property type="entry name" value="P-loop containing nucleotide triphosphate hydrolases"/>
    <property type="match status" value="1"/>
</dbReference>
<keyword evidence="1" id="KW-0547">Nucleotide-binding</keyword>
<dbReference type="AlphaFoldDB" id="A0A1W1EL52"/>
<accession>A0A1W1EL52</accession>
<keyword evidence="1" id="KW-0067">ATP-binding</keyword>
<dbReference type="EMBL" id="FRYL01000044">
    <property type="protein sequence ID" value="SHO81600.1"/>
    <property type="molecule type" value="Genomic_DNA"/>
</dbReference>
<proteinExistence type="predicted"/>
<reference evidence="1" key="1">
    <citation type="submission" date="2016-10" db="EMBL/GenBank/DDBJ databases">
        <authorList>
            <person name="de Groot N.N."/>
        </authorList>
    </citation>
    <scope>NUCLEOTIDE SEQUENCE</scope>
</reference>
<organism evidence="1">
    <name type="scientific">hydrothermal vent metagenome</name>
    <dbReference type="NCBI Taxonomy" id="652676"/>
    <lineage>
        <taxon>unclassified sequences</taxon>
        <taxon>metagenomes</taxon>
        <taxon>ecological metagenomes</taxon>
    </lineage>
</organism>
<dbReference type="SUPFAM" id="SSF52540">
    <property type="entry name" value="P-loop containing nucleoside triphosphate hydrolases"/>
    <property type="match status" value="1"/>
</dbReference>
<dbReference type="GO" id="GO:0005524">
    <property type="term" value="F:ATP binding"/>
    <property type="evidence" value="ECO:0007669"/>
    <property type="project" value="UniProtKB-KW"/>
</dbReference>
<evidence type="ECO:0000313" key="1">
    <source>
        <dbReference type="EMBL" id="SHO81600.1"/>
    </source>
</evidence>
<sequence>MQLELKNIGMIKEATLKIDGLTVIAGENDTGKSTVGKALLLINQGNVTSVLGKFEDIFYFKSPSIGSDSLISFNNNIANYKGEFKLSKEKALTTIFIDTPIITNFFDFFSILDTIQNDSEYHINIYPYLSRLI</sequence>
<name>A0A1W1EL52_9ZZZZ</name>
<protein>
    <submittedName>
        <fullName evidence="1">ABC transporter ATP-binding protein</fullName>
    </submittedName>
</protein>
<dbReference type="InterPro" id="IPR027417">
    <property type="entry name" value="P-loop_NTPase"/>
</dbReference>
<gene>
    <name evidence="1" type="ORF">MNB_SV-15-147</name>
</gene>